<dbReference type="EMBL" id="QDKG01000001">
    <property type="protein sequence ID" value="PVH27156.1"/>
    <property type="molecule type" value="Genomic_DNA"/>
</dbReference>
<proteinExistence type="predicted"/>
<accession>A0A2T8HNZ5</accession>
<dbReference type="InterPro" id="IPR052551">
    <property type="entry name" value="UV-DNA_repair_photolyase"/>
</dbReference>
<dbReference type="PANTHER" id="PTHR38657">
    <property type="entry name" value="SLR1343 PROTEIN"/>
    <property type="match status" value="1"/>
</dbReference>
<organism evidence="2 3">
    <name type="scientific">Sphingobacterium corticibacter</name>
    <dbReference type="NCBI Taxonomy" id="2171749"/>
    <lineage>
        <taxon>Bacteria</taxon>
        <taxon>Pseudomonadati</taxon>
        <taxon>Bacteroidota</taxon>
        <taxon>Sphingobacteriia</taxon>
        <taxon>Sphingobacteriales</taxon>
        <taxon>Sphingobacteriaceae</taxon>
        <taxon>Sphingobacterium</taxon>
    </lineage>
</organism>
<dbReference type="InterPro" id="IPR036134">
    <property type="entry name" value="Crypto/Photolyase_FAD-like_sf"/>
</dbReference>
<dbReference type="OrthoDB" id="5288100at2"/>
<dbReference type="AlphaFoldDB" id="A0A2T8HNZ5"/>
<comment type="caution">
    <text evidence="2">The sequence shown here is derived from an EMBL/GenBank/DDBJ whole genome shotgun (WGS) entry which is preliminary data.</text>
</comment>
<dbReference type="Pfam" id="PF04244">
    <property type="entry name" value="DPRP"/>
    <property type="match status" value="1"/>
</dbReference>
<dbReference type="GO" id="GO:0016829">
    <property type="term" value="F:lyase activity"/>
    <property type="evidence" value="ECO:0007669"/>
    <property type="project" value="UniProtKB-KW"/>
</dbReference>
<dbReference type="SUPFAM" id="SSF48173">
    <property type="entry name" value="Cryptochrome/photolyase FAD-binding domain"/>
    <property type="match status" value="1"/>
</dbReference>
<evidence type="ECO:0000313" key="3">
    <source>
        <dbReference type="Proteomes" id="UP000245627"/>
    </source>
</evidence>
<keyword evidence="3" id="KW-1185">Reference proteome</keyword>
<dbReference type="InterPro" id="IPR007357">
    <property type="entry name" value="PhrB-like"/>
</dbReference>
<reference evidence="2 3" key="1">
    <citation type="submission" date="2018-04" db="EMBL/GenBank/DDBJ databases">
        <title>Sphingobacterium cortibacter sp. nov.</title>
        <authorList>
            <person name="Li Y."/>
        </authorList>
    </citation>
    <scope>NUCLEOTIDE SEQUENCE [LARGE SCALE GENOMIC DNA]</scope>
    <source>
        <strain evidence="2 3">2c-3</strain>
    </source>
</reference>
<name>A0A2T8HNZ5_9SPHI</name>
<dbReference type="Gene3D" id="1.10.579.10">
    <property type="entry name" value="DNA Cyclobutane Dipyrimidine Photolyase, subunit A, domain 3"/>
    <property type="match status" value="1"/>
</dbReference>
<dbReference type="Pfam" id="PF03441">
    <property type="entry name" value="FAD_binding_7"/>
    <property type="match status" value="1"/>
</dbReference>
<sequence>MDNTHISLIFPHQLFAKHPALKKSRPVYLIEETLFFNQYAFHKKKLVLHRASMQYYADRLKKQGYTVQYIEATEKNEDVRQLLKQLKKEGVETIFYADVADNWLAARIDSTCKKEGIVHEKLPTSNFLNDASENEFFDQKKRYFMADFYAEERKNRQILLEQDQTPLGGKWSYDQDNRKRFPKKQAIPELGKLKENNYVAEARQWVKKAFPNNYGTADESLNDEVHFYPTTHEESKQWLHTFFKHRFAQFGDYEDAMVISEGFLHHSVLSPMLNIGLLDPQQILDEALAYASEHEVPLNSLEGFIRQIIGWREFIHIVYEREGTKQRNRNFWNFKRKIPKTFWTGETGIHPIDTVIKRILKYGYCHHIERLMVLGNFMLLCEFDPDDVYRWFMEMFVDSYDWVMVPNTYGMTQYADGGLTTTKPYISGSNYLLKMGNWEKGEWQETWDALFWRFMHQHRDVLSKNPRLGMLIGTFDKMDSEKRKKHLDLSAAFLRQLSADD</sequence>
<dbReference type="Gene3D" id="1.25.40.80">
    <property type="match status" value="1"/>
</dbReference>
<dbReference type="InterPro" id="IPR005101">
    <property type="entry name" value="Cryptochr/Photolyase_FAD-bd"/>
</dbReference>
<dbReference type="Proteomes" id="UP000245627">
    <property type="component" value="Unassembled WGS sequence"/>
</dbReference>
<evidence type="ECO:0000313" key="2">
    <source>
        <dbReference type="EMBL" id="PVH27156.1"/>
    </source>
</evidence>
<evidence type="ECO:0000259" key="1">
    <source>
        <dbReference type="Pfam" id="PF03441"/>
    </source>
</evidence>
<keyword evidence="2" id="KW-0456">Lyase</keyword>
<gene>
    <name evidence="2" type="ORF">DC487_02430</name>
</gene>
<dbReference type="Gene3D" id="3.40.50.620">
    <property type="entry name" value="HUPs"/>
    <property type="match status" value="1"/>
</dbReference>
<feature type="domain" description="Cryptochrome/DNA photolyase FAD-binding" evidence="1">
    <location>
        <begin position="309"/>
        <end position="404"/>
    </location>
</feature>
<dbReference type="InterPro" id="IPR014729">
    <property type="entry name" value="Rossmann-like_a/b/a_fold"/>
</dbReference>
<dbReference type="PANTHER" id="PTHR38657:SF1">
    <property type="entry name" value="SLR1343 PROTEIN"/>
    <property type="match status" value="1"/>
</dbReference>
<protein>
    <submittedName>
        <fullName evidence="2">Cryptochrome/photolyase family protein</fullName>
    </submittedName>
</protein>
<dbReference type="Gene3D" id="1.10.10.1710">
    <property type="entry name" value="Deoxyribodipyrimidine photolyase-related"/>
    <property type="match status" value="1"/>
</dbReference>